<reference evidence="2" key="1">
    <citation type="submission" date="2021-01" db="EMBL/GenBank/DDBJ databases">
        <title>Whole genome shotgun sequence of Actinoplanes cyaneus NBRC 14990.</title>
        <authorList>
            <person name="Komaki H."/>
            <person name="Tamura T."/>
        </authorList>
    </citation>
    <scope>NUCLEOTIDE SEQUENCE</scope>
    <source>
        <strain evidence="2">NBRC 14990</strain>
    </source>
</reference>
<evidence type="ECO:0000313" key="3">
    <source>
        <dbReference type="Proteomes" id="UP000619479"/>
    </source>
</evidence>
<dbReference type="Pfam" id="PF01636">
    <property type="entry name" value="APH"/>
    <property type="match status" value="1"/>
</dbReference>
<evidence type="ECO:0000259" key="1">
    <source>
        <dbReference type="Pfam" id="PF01636"/>
    </source>
</evidence>
<proteinExistence type="predicted"/>
<comment type="caution">
    <text evidence="2">The sequence shown here is derived from an EMBL/GenBank/DDBJ whole genome shotgun (WGS) entry which is preliminary data.</text>
</comment>
<keyword evidence="3" id="KW-1185">Reference proteome</keyword>
<dbReference type="RefSeq" id="WP_203755987.1">
    <property type="nucleotide sequence ID" value="NZ_BAAAUC010000106.1"/>
</dbReference>
<organism evidence="2 3">
    <name type="scientific">Actinoplanes cyaneus</name>
    <dbReference type="NCBI Taxonomy" id="52696"/>
    <lineage>
        <taxon>Bacteria</taxon>
        <taxon>Bacillati</taxon>
        <taxon>Actinomycetota</taxon>
        <taxon>Actinomycetes</taxon>
        <taxon>Micromonosporales</taxon>
        <taxon>Micromonosporaceae</taxon>
        <taxon>Actinoplanes</taxon>
    </lineage>
</organism>
<dbReference type="Proteomes" id="UP000619479">
    <property type="component" value="Unassembled WGS sequence"/>
</dbReference>
<dbReference type="SUPFAM" id="SSF56112">
    <property type="entry name" value="Protein kinase-like (PK-like)"/>
    <property type="match status" value="1"/>
</dbReference>
<dbReference type="EMBL" id="BOMH01000102">
    <property type="protein sequence ID" value="GID71169.1"/>
    <property type="molecule type" value="Genomic_DNA"/>
</dbReference>
<protein>
    <recommendedName>
        <fullName evidence="1">Aminoglycoside phosphotransferase domain-containing protein</fullName>
    </recommendedName>
</protein>
<accession>A0A919ISZ6</accession>
<dbReference type="InterPro" id="IPR011009">
    <property type="entry name" value="Kinase-like_dom_sf"/>
</dbReference>
<evidence type="ECO:0000313" key="2">
    <source>
        <dbReference type="EMBL" id="GID71169.1"/>
    </source>
</evidence>
<feature type="domain" description="Aminoglycoside phosphotransferase" evidence="1">
    <location>
        <begin position="66"/>
        <end position="248"/>
    </location>
</feature>
<sequence length="311" mass="32743">MTASFTTRPSWRTVPTVLAGAVEECAGPITAFCDVHGGMTPGPAATLSLGTGDAVFVKAMSRTVNARSHELYRQEAAVLSVMPADVPAARLRGVAEIDDWIALVLDRAPGAAAGPPWTTAAVQSVARACAAVARAAVPAGVPPVLERLPDLDGWAKLAVQPRDLTGWEARHIDRLAAATVGWRDWTVGQLLTHQDIRSDNAIVNPEDGVAVLVDWGSGAAGAAWLDRALLAAHVVAAGHADGPEVAHRQALDLLLGQPAQASRFLIAYAGMWRRNSTLPAHPGMPSHRGWQRARADALQPLIEDLLAVIDT</sequence>
<gene>
    <name evidence="2" type="ORF">Acy02nite_90500</name>
</gene>
<name>A0A919ISZ6_9ACTN</name>
<dbReference type="InterPro" id="IPR002575">
    <property type="entry name" value="Aminoglycoside_PTrfase"/>
</dbReference>
<dbReference type="AlphaFoldDB" id="A0A919ISZ6"/>